<comment type="caution">
    <text evidence="1">The sequence shown here is derived from an EMBL/GenBank/DDBJ whole genome shotgun (WGS) entry which is preliminary data.</text>
</comment>
<sequence>MNPFAPTANTRVRRHPERASYDPATVYAIIDDAYCCQVAFNLGDDIHQIPTACWREGNYLYIHGSNGSRMVRALASGSRCCVGITHVDGLVLARSAFSSSMNYRSVLIYGQFEIVEDPGHKLEALHQFMEFLCAGRWQEARQPNSKELAATTVLRIPIEEVVAKTRSGPPKDDTEDYALPIWAGVLPLQAQAAPPIADPQLASDVPLPAYLRAHCAEAH</sequence>
<protein>
    <submittedName>
        <fullName evidence="1">Pyridoxamine 5'-phosphate oxidase family protein</fullName>
    </submittedName>
</protein>
<name>A0ABT7DV48_9NEIS</name>
<dbReference type="EMBL" id="JARRAF010000007">
    <property type="protein sequence ID" value="MDK2123934.1"/>
    <property type="molecule type" value="Genomic_DNA"/>
</dbReference>
<proteinExistence type="predicted"/>
<reference evidence="1" key="1">
    <citation type="submission" date="2023-03" db="EMBL/GenBank/DDBJ databases">
        <title>Chitinimonas shenzhenensis gen. nov., sp. nov., a novel member of family Burkholderiaceae isolated from activated sludge collected in Shen Zhen, China.</title>
        <authorList>
            <person name="Wang X."/>
        </authorList>
    </citation>
    <scope>NUCLEOTIDE SEQUENCE</scope>
    <source>
        <strain evidence="1">DQS-5</strain>
    </source>
</reference>
<dbReference type="RefSeq" id="WP_284100244.1">
    <property type="nucleotide sequence ID" value="NZ_JARRAF010000007.1"/>
</dbReference>
<evidence type="ECO:0000313" key="1">
    <source>
        <dbReference type="EMBL" id="MDK2123934.1"/>
    </source>
</evidence>
<dbReference type="PANTHER" id="PTHR34071">
    <property type="entry name" value="5-NITROIMIDAZOLE ANTIBIOTICS RESISTANCE PROTEIN, NIMA-FAMILY-RELATED PROTEIN-RELATED"/>
    <property type="match status" value="1"/>
</dbReference>
<dbReference type="Pfam" id="PF12900">
    <property type="entry name" value="Pyridox_ox_2"/>
    <property type="match status" value="1"/>
</dbReference>
<gene>
    <name evidence="1" type="ORF">PZA18_07710</name>
</gene>
<dbReference type="InterPro" id="IPR024747">
    <property type="entry name" value="Pyridox_Oxase-rel"/>
</dbReference>
<dbReference type="Gene3D" id="2.30.110.10">
    <property type="entry name" value="Electron Transport, Fmn-binding Protein, Chain A"/>
    <property type="match status" value="1"/>
</dbReference>
<organism evidence="1 2">
    <name type="scientific">Parachitinimonas caeni</name>
    <dbReference type="NCBI Taxonomy" id="3031301"/>
    <lineage>
        <taxon>Bacteria</taxon>
        <taxon>Pseudomonadati</taxon>
        <taxon>Pseudomonadota</taxon>
        <taxon>Betaproteobacteria</taxon>
        <taxon>Neisseriales</taxon>
        <taxon>Chitinibacteraceae</taxon>
        <taxon>Parachitinimonas</taxon>
    </lineage>
</organism>
<evidence type="ECO:0000313" key="2">
    <source>
        <dbReference type="Proteomes" id="UP001172778"/>
    </source>
</evidence>
<dbReference type="PANTHER" id="PTHR34071:SF2">
    <property type="entry name" value="FLAVIN-NUCLEOTIDE-BINDING PROTEIN"/>
    <property type="match status" value="1"/>
</dbReference>
<dbReference type="InterPro" id="IPR012349">
    <property type="entry name" value="Split_barrel_FMN-bd"/>
</dbReference>
<accession>A0ABT7DV48</accession>
<dbReference type="SUPFAM" id="SSF50475">
    <property type="entry name" value="FMN-binding split barrel"/>
    <property type="match status" value="1"/>
</dbReference>
<keyword evidence="2" id="KW-1185">Reference proteome</keyword>
<dbReference type="Proteomes" id="UP001172778">
    <property type="component" value="Unassembled WGS sequence"/>
</dbReference>